<dbReference type="RefSeq" id="WP_004019659.1">
    <property type="nucleotide sequence ID" value="NZ_BAFD01000028.1"/>
</dbReference>
<protein>
    <recommendedName>
        <fullName evidence="3">ABC transporter domain-containing protein</fullName>
    </recommendedName>
</protein>
<dbReference type="SUPFAM" id="SSF52540">
    <property type="entry name" value="P-loop containing nucleoside triphosphate hydrolases"/>
    <property type="match status" value="1"/>
</dbReference>
<dbReference type="GeneID" id="32687690"/>
<dbReference type="Proteomes" id="UP000004881">
    <property type="component" value="Unassembled WGS sequence"/>
</dbReference>
<comment type="caution">
    <text evidence="1">The sequence shown here is derived from an EMBL/GenBank/DDBJ whole genome shotgun (WGS) entry which is preliminary data.</text>
</comment>
<dbReference type="EMBL" id="BAFD01000028">
    <property type="protein sequence ID" value="GAB42888.1"/>
    <property type="molecule type" value="Genomic_DNA"/>
</dbReference>
<dbReference type="InterPro" id="IPR027417">
    <property type="entry name" value="P-loop_NTPase"/>
</dbReference>
<keyword evidence="2" id="KW-1185">Reference proteome</keyword>
<evidence type="ECO:0000313" key="2">
    <source>
        <dbReference type="Proteomes" id="UP000004881"/>
    </source>
</evidence>
<organism evidence="1 2">
    <name type="scientific">Gordonia terrae NBRC 100016</name>
    <dbReference type="NCBI Taxonomy" id="1089454"/>
    <lineage>
        <taxon>Bacteria</taxon>
        <taxon>Bacillati</taxon>
        <taxon>Actinomycetota</taxon>
        <taxon>Actinomycetes</taxon>
        <taxon>Mycobacteriales</taxon>
        <taxon>Gordoniaceae</taxon>
        <taxon>Gordonia</taxon>
    </lineage>
</organism>
<sequence length="255" mass="27488">MSATGDSGEGGPGPIGVADEFRDSDEFLIVAEGVAVRASWGPIFGPTDVAIRAGGVTVLQGSGGRGRTALLLTLAGRMAPTSGSLTAFGRTNDARKLFKNAAIADIDEVDGIDQTIRVSDVLTEQIRWQAPWFRWVGQSTADDLERLCRPVFGPLTLPHLDAFVEELPELTAALFRIAMANLRRPPLLVTGGVDRMTRTSSAHRLLERLVDLGREQTVITADVNGVHPGVGIREVLLVDNLTDHEFVRIVSEDRN</sequence>
<proteinExistence type="predicted"/>
<reference evidence="1 2" key="1">
    <citation type="submission" date="2012-02" db="EMBL/GenBank/DDBJ databases">
        <title>Whole genome shotgun sequence of Gordonia terrae NBRC 100016.</title>
        <authorList>
            <person name="Takarada H."/>
            <person name="Hosoyama A."/>
            <person name="Tsuchikane K."/>
            <person name="Katsumata H."/>
            <person name="Yamazaki S."/>
            <person name="Fujita N."/>
        </authorList>
    </citation>
    <scope>NUCLEOTIDE SEQUENCE [LARGE SCALE GENOMIC DNA]</scope>
    <source>
        <strain evidence="1 2">NBRC 100016</strain>
    </source>
</reference>
<gene>
    <name evidence="1" type="ORF">GOTRE_028_00050</name>
</gene>
<evidence type="ECO:0008006" key="3">
    <source>
        <dbReference type="Google" id="ProtNLM"/>
    </source>
</evidence>
<dbReference type="Gene3D" id="3.40.50.300">
    <property type="entry name" value="P-loop containing nucleotide triphosphate hydrolases"/>
    <property type="match status" value="1"/>
</dbReference>
<name>A0ABQ0HAJ5_9ACTN</name>
<accession>A0ABQ0HAJ5</accession>
<evidence type="ECO:0000313" key="1">
    <source>
        <dbReference type="EMBL" id="GAB42888.1"/>
    </source>
</evidence>
<dbReference type="CDD" id="cd00267">
    <property type="entry name" value="ABC_ATPase"/>
    <property type="match status" value="1"/>
</dbReference>